<gene>
    <name evidence="1" type="ORF">H8710_11100</name>
</gene>
<keyword evidence="1" id="KW-0547">Nucleotide-binding</keyword>
<organism evidence="1 2">
    <name type="scientific">Fumia xinanensis</name>
    <dbReference type="NCBI Taxonomy" id="2763659"/>
    <lineage>
        <taxon>Bacteria</taxon>
        <taxon>Bacillati</taxon>
        <taxon>Bacillota</taxon>
        <taxon>Clostridia</taxon>
        <taxon>Eubacteriales</taxon>
        <taxon>Oscillospiraceae</taxon>
        <taxon>Fumia</taxon>
    </lineage>
</organism>
<protein>
    <submittedName>
        <fullName evidence="1">ATP-binding protein</fullName>
    </submittedName>
</protein>
<name>A0A926I753_9FIRM</name>
<dbReference type="SUPFAM" id="SSF52540">
    <property type="entry name" value="P-loop containing nucleoside triphosphate hydrolases"/>
    <property type="match status" value="1"/>
</dbReference>
<comment type="caution">
    <text evidence="1">The sequence shown here is derived from an EMBL/GenBank/DDBJ whole genome shotgun (WGS) entry which is preliminary data.</text>
</comment>
<dbReference type="Gene3D" id="3.40.50.300">
    <property type="entry name" value="P-loop containing nucleotide triphosphate hydrolases"/>
    <property type="match status" value="1"/>
</dbReference>
<proteinExistence type="predicted"/>
<dbReference type="Pfam" id="PF13671">
    <property type="entry name" value="AAA_33"/>
    <property type="match status" value="1"/>
</dbReference>
<reference evidence="1" key="1">
    <citation type="submission" date="2020-08" db="EMBL/GenBank/DDBJ databases">
        <title>Genome public.</title>
        <authorList>
            <person name="Liu C."/>
            <person name="Sun Q."/>
        </authorList>
    </citation>
    <scope>NUCLEOTIDE SEQUENCE</scope>
    <source>
        <strain evidence="1">NSJ-33</strain>
    </source>
</reference>
<dbReference type="EMBL" id="JACRSV010000003">
    <property type="protein sequence ID" value="MBC8560610.1"/>
    <property type="molecule type" value="Genomic_DNA"/>
</dbReference>
<dbReference type="Proteomes" id="UP000610760">
    <property type="component" value="Unassembled WGS sequence"/>
</dbReference>
<dbReference type="InterPro" id="IPR027417">
    <property type="entry name" value="P-loop_NTPase"/>
</dbReference>
<sequence>MKHFILITSPPASGKTFVAKQLAKMLGECVYLDKDALIPLSKQIFQVARQPFDRSSDFFEEHVRNYEYLAVMDVAFEALEFSRFVLINAPFTRELRDEQYLMNLRKKLDGMDAKLSVLWVHTDIEVCRQRMIARNSERDTWKLSHWEEYVAAVNFAPPPLTGLCIIDNSTENSYQKPLKDFIDTLK</sequence>
<keyword evidence="1" id="KW-0067">ATP-binding</keyword>
<keyword evidence="2" id="KW-1185">Reference proteome</keyword>
<dbReference type="GO" id="GO:0005524">
    <property type="term" value="F:ATP binding"/>
    <property type="evidence" value="ECO:0007669"/>
    <property type="project" value="UniProtKB-KW"/>
</dbReference>
<accession>A0A926I753</accession>
<evidence type="ECO:0000313" key="1">
    <source>
        <dbReference type="EMBL" id="MBC8560610.1"/>
    </source>
</evidence>
<dbReference type="RefSeq" id="WP_249295690.1">
    <property type="nucleotide sequence ID" value="NZ_JACRSV010000003.1"/>
</dbReference>
<dbReference type="AlphaFoldDB" id="A0A926I753"/>
<evidence type="ECO:0000313" key="2">
    <source>
        <dbReference type="Proteomes" id="UP000610760"/>
    </source>
</evidence>